<dbReference type="InterPro" id="IPR041024">
    <property type="entry name" value="Mcm6_C"/>
</dbReference>
<dbReference type="EC" id="3.6.4.12" evidence="13"/>
<protein>
    <recommendedName>
        <fullName evidence="13">DNA replication licensing factor MCM6</fullName>
        <ecNumber evidence="13">3.6.4.12</ecNumber>
    </recommendedName>
</protein>
<dbReference type="Pfam" id="PF18263">
    <property type="entry name" value="WHD_MCM6"/>
    <property type="match status" value="1"/>
</dbReference>
<evidence type="ECO:0000313" key="15">
    <source>
        <dbReference type="EMBL" id="KAJ3616209.1"/>
    </source>
</evidence>
<evidence type="ECO:0000256" key="1">
    <source>
        <dbReference type="ARBA" id="ARBA00004123"/>
    </source>
</evidence>
<evidence type="ECO:0000256" key="7">
    <source>
        <dbReference type="ARBA" id="ARBA00022840"/>
    </source>
</evidence>
<dbReference type="InterPro" id="IPR012340">
    <property type="entry name" value="NA-bd_OB-fold"/>
</dbReference>
<dbReference type="Proteomes" id="UP001168821">
    <property type="component" value="Unassembled WGS sequence"/>
</dbReference>
<keyword evidence="7 12" id="KW-0067">ATP-binding</keyword>
<keyword evidence="8 12" id="KW-0238">DNA-binding</keyword>
<keyword evidence="5 13" id="KW-0378">Hydrolase</keyword>
<dbReference type="Gene3D" id="2.40.50.140">
    <property type="entry name" value="Nucleic acid-binding proteins"/>
    <property type="match status" value="1"/>
</dbReference>
<keyword evidence="9" id="KW-0539">Nucleus</keyword>
<dbReference type="Pfam" id="PF00493">
    <property type="entry name" value="MCM"/>
    <property type="match status" value="1"/>
</dbReference>
<evidence type="ECO:0000256" key="3">
    <source>
        <dbReference type="ARBA" id="ARBA00022705"/>
    </source>
</evidence>
<evidence type="ECO:0000256" key="12">
    <source>
        <dbReference type="RuleBase" id="RU004070"/>
    </source>
</evidence>
<comment type="subunit">
    <text evidence="13">Component of the MCM2-7 complex.</text>
</comment>
<keyword evidence="16" id="KW-1185">Reference proteome</keyword>
<reference evidence="15" key="1">
    <citation type="journal article" date="2023" name="G3 (Bethesda)">
        <title>Whole genome assemblies of Zophobas morio and Tenebrio molitor.</title>
        <authorList>
            <person name="Kaur S."/>
            <person name="Stinson S.A."/>
            <person name="diCenzo G.C."/>
        </authorList>
    </citation>
    <scope>NUCLEOTIDE SEQUENCE</scope>
    <source>
        <strain evidence="15">QUZm001</strain>
    </source>
</reference>
<dbReference type="Gene3D" id="3.30.1640.10">
    <property type="entry name" value="mini-chromosome maintenance (MCM) complex, chain A, domain 1"/>
    <property type="match status" value="1"/>
</dbReference>
<dbReference type="GO" id="GO:0006270">
    <property type="term" value="P:DNA replication initiation"/>
    <property type="evidence" value="ECO:0007669"/>
    <property type="project" value="UniProtKB-UniRule"/>
</dbReference>
<comment type="subcellular location">
    <subcellularLocation>
        <location evidence="1 13">Nucleus</location>
    </subcellularLocation>
</comment>
<accession>A0AA38HGP8</accession>
<dbReference type="GO" id="GO:1990518">
    <property type="term" value="F:single-stranded 3'-5' DNA helicase activity"/>
    <property type="evidence" value="ECO:0007669"/>
    <property type="project" value="TreeGrafter"/>
</dbReference>
<dbReference type="GO" id="GO:0000727">
    <property type="term" value="P:double-strand break repair via break-induced replication"/>
    <property type="evidence" value="ECO:0007669"/>
    <property type="project" value="TreeGrafter"/>
</dbReference>
<dbReference type="GO" id="GO:0003697">
    <property type="term" value="F:single-stranded DNA binding"/>
    <property type="evidence" value="ECO:0007669"/>
    <property type="project" value="TreeGrafter"/>
</dbReference>
<dbReference type="InterPro" id="IPR027417">
    <property type="entry name" value="P-loop_NTPase"/>
</dbReference>
<evidence type="ECO:0000256" key="13">
    <source>
        <dbReference type="RuleBase" id="RU368064"/>
    </source>
</evidence>
<keyword evidence="3 13" id="KW-0235">DNA replication</keyword>
<comment type="catalytic activity">
    <reaction evidence="11">
        <text>ATP + H2O = ADP + phosphate + H(+)</text>
        <dbReference type="Rhea" id="RHEA:13065"/>
        <dbReference type="ChEBI" id="CHEBI:15377"/>
        <dbReference type="ChEBI" id="CHEBI:15378"/>
        <dbReference type="ChEBI" id="CHEBI:30616"/>
        <dbReference type="ChEBI" id="CHEBI:43474"/>
        <dbReference type="ChEBI" id="CHEBI:456216"/>
        <dbReference type="EC" id="3.6.4.12"/>
    </reaction>
    <physiologicalReaction direction="left-to-right" evidence="11">
        <dbReference type="Rhea" id="RHEA:13066"/>
    </physiologicalReaction>
</comment>
<evidence type="ECO:0000256" key="9">
    <source>
        <dbReference type="ARBA" id="ARBA00023242"/>
    </source>
</evidence>
<dbReference type="Pfam" id="PF17855">
    <property type="entry name" value="MCM_lid"/>
    <property type="match status" value="1"/>
</dbReference>
<feature type="domain" description="MCM C-terminal AAA(+) ATPase" evidence="14">
    <location>
        <begin position="311"/>
        <end position="517"/>
    </location>
</feature>
<dbReference type="InterPro" id="IPR031327">
    <property type="entry name" value="MCM"/>
</dbReference>
<dbReference type="SUPFAM" id="SSF52540">
    <property type="entry name" value="P-loop containing nucleoside triphosphate hydrolases"/>
    <property type="match status" value="1"/>
</dbReference>
<gene>
    <name evidence="15" type="ORF">Zmor_011995</name>
</gene>
<evidence type="ECO:0000259" key="14">
    <source>
        <dbReference type="PROSITE" id="PS50051"/>
    </source>
</evidence>
<dbReference type="Gene3D" id="1.20.58.870">
    <property type="match status" value="1"/>
</dbReference>
<dbReference type="GO" id="GO:0042555">
    <property type="term" value="C:MCM complex"/>
    <property type="evidence" value="ECO:0007669"/>
    <property type="project" value="UniProtKB-UniRule"/>
</dbReference>
<evidence type="ECO:0000256" key="6">
    <source>
        <dbReference type="ARBA" id="ARBA00022806"/>
    </source>
</evidence>
<dbReference type="PANTHER" id="PTHR11630:SF43">
    <property type="entry name" value="DNA REPLICATION LICENSING FACTOR MCM6"/>
    <property type="match status" value="1"/>
</dbReference>
<dbReference type="InterPro" id="IPR008049">
    <property type="entry name" value="MCM6"/>
</dbReference>
<dbReference type="PROSITE" id="PS00847">
    <property type="entry name" value="MCM_1"/>
    <property type="match status" value="1"/>
</dbReference>
<dbReference type="InterPro" id="IPR001208">
    <property type="entry name" value="MCM_dom"/>
</dbReference>
<dbReference type="FunFam" id="3.40.50.300:FF:000115">
    <property type="entry name" value="DNA helicase"/>
    <property type="match status" value="1"/>
</dbReference>
<dbReference type="FunFam" id="2.20.28.10:FF:000003">
    <property type="entry name" value="DNA helicase"/>
    <property type="match status" value="1"/>
</dbReference>
<evidence type="ECO:0000256" key="2">
    <source>
        <dbReference type="ARBA" id="ARBA00008010"/>
    </source>
</evidence>
<dbReference type="GO" id="GO:0016787">
    <property type="term" value="F:hydrolase activity"/>
    <property type="evidence" value="ECO:0007669"/>
    <property type="project" value="UniProtKB-KW"/>
</dbReference>
<dbReference type="Gene3D" id="3.40.50.300">
    <property type="entry name" value="P-loop containing nucleotide triphosphate hydrolases"/>
    <property type="match status" value="1"/>
</dbReference>
<dbReference type="Pfam" id="PF14551">
    <property type="entry name" value="MCM_N"/>
    <property type="match status" value="1"/>
</dbReference>
<dbReference type="GO" id="GO:0005634">
    <property type="term" value="C:nucleus"/>
    <property type="evidence" value="ECO:0007669"/>
    <property type="project" value="UniProtKB-SubCell"/>
</dbReference>
<dbReference type="GO" id="GO:0005524">
    <property type="term" value="F:ATP binding"/>
    <property type="evidence" value="ECO:0007669"/>
    <property type="project" value="UniProtKB-UniRule"/>
</dbReference>
<organism evidence="15 16">
    <name type="scientific">Zophobas morio</name>
    <dbReference type="NCBI Taxonomy" id="2755281"/>
    <lineage>
        <taxon>Eukaryota</taxon>
        <taxon>Metazoa</taxon>
        <taxon>Ecdysozoa</taxon>
        <taxon>Arthropoda</taxon>
        <taxon>Hexapoda</taxon>
        <taxon>Insecta</taxon>
        <taxon>Pterygota</taxon>
        <taxon>Neoptera</taxon>
        <taxon>Endopterygota</taxon>
        <taxon>Coleoptera</taxon>
        <taxon>Polyphaga</taxon>
        <taxon>Cucujiformia</taxon>
        <taxon>Tenebrionidae</taxon>
        <taxon>Zophobas</taxon>
    </lineage>
</organism>
<sequence length="790" mass="88961">MNFPNQNNSPVYIYREQLTLLKKSDRTTFIVELGKLRAYNRSLYDLIQSEYFRLLPFIHAAATEFGNQRGEEIIVTEERHYWVSFYDLDQEVLKLRELNTNIIGKLVAIRGTVIRTSEIRPELLSGHFTCQVCNANIPSVTQQFRYTRPVICPNPICSNRTDFQLSVEKSRFVDWQRVRIQELSSEIPSGSMPRSTEVIFRHEGVDQAKAGDKVTLTGTLIVVPDVRQMSRGQGAGLTKDGLGIEGITGLKILGLRDLTYKLCFLACTTQNQGCEDGRRDIRSKETRDMTVRQFSPEERERIVEMSYDERIYHHMTLSVCPTIYGHEIIKRGILLMLLGGVHKQTLEHTKIRGDINICIVGDPSTAKSQFLKYVADFLPRAVYTSGKASSAAGLTASVKRDDDTNEFCIEAGALMLADNGICCIDEFDKMDIKDQVAIHEAMEQQTISIAKAGIKATLNAATSILAACNPIGGRYDHSKTLRGNVLLSSAIMSRFDLFFVVTDQCSDVADSNIANHIVAYHQLKPDAIQFPYTMREMQNYIKYARTIDPVLTSEAKALLPEIFVKLREKCNSGFPGEKSFPITVRQLESLIRLSEALARLHLDENIRPAYVENAYRLIDESVLTVERGSVDLRLQNSSVCSGLPSPPYCRSLCLCPAEENGGGNQPESFTISYEKYKSVLATLMHGLRQKQDRGLAMADELNQEFHGVPKSELLSWYMNEMVNEGLERSDVDHALRIADMILHRLIHKENIIIETEGYRAEDVAAGSADGATDPEGERPTYLWVHPNYVQ</sequence>
<evidence type="ECO:0000256" key="10">
    <source>
        <dbReference type="ARBA" id="ARBA00023306"/>
    </source>
</evidence>
<dbReference type="PROSITE" id="PS50051">
    <property type="entry name" value="MCM_2"/>
    <property type="match status" value="1"/>
</dbReference>
<dbReference type="EMBL" id="JALNTZ010003698">
    <property type="protein sequence ID" value="KAJ3616209.1"/>
    <property type="molecule type" value="Genomic_DNA"/>
</dbReference>
<dbReference type="PRINTS" id="PR01657">
    <property type="entry name" value="MCMFAMILY"/>
</dbReference>
<evidence type="ECO:0000256" key="4">
    <source>
        <dbReference type="ARBA" id="ARBA00022741"/>
    </source>
</evidence>
<comment type="caution">
    <text evidence="15">The sequence shown here is derived from an EMBL/GenBank/DDBJ whole genome shotgun (WGS) entry which is preliminary data.</text>
</comment>
<keyword evidence="6 13" id="KW-0347">Helicase</keyword>
<dbReference type="SUPFAM" id="SSF50249">
    <property type="entry name" value="Nucleic acid-binding proteins"/>
    <property type="match status" value="1"/>
</dbReference>
<dbReference type="InterPro" id="IPR027925">
    <property type="entry name" value="MCM_N"/>
</dbReference>
<dbReference type="AlphaFoldDB" id="A0AA38HGP8"/>
<dbReference type="SMART" id="SM00350">
    <property type="entry name" value="MCM"/>
    <property type="match status" value="1"/>
</dbReference>
<name>A0AA38HGP8_9CUCU</name>
<dbReference type="InterPro" id="IPR033762">
    <property type="entry name" value="MCM_OB"/>
</dbReference>
<evidence type="ECO:0000256" key="5">
    <source>
        <dbReference type="ARBA" id="ARBA00022801"/>
    </source>
</evidence>
<dbReference type="Gene3D" id="2.20.28.10">
    <property type="match status" value="1"/>
</dbReference>
<dbReference type="Pfam" id="PF17207">
    <property type="entry name" value="MCM_OB"/>
    <property type="match status" value="1"/>
</dbReference>
<dbReference type="CDD" id="cd17757">
    <property type="entry name" value="MCM6"/>
    <property type="match status" value="1"/>
</dbReference>
<keyword evidence="10 13" id="KW-0131">Cell cycle</keyword>
<dbReference type="GO" id="GO:1902969">
    <property type="term" value="P:mitotic DNA replication"/>
    <property type="evidence" value="ECO:0007669"/>
    <property type="project" value="TreeGrafter"/>
</dbReference>
<comment type="function">
    <text evidence="13">Acts as component of the MCM2-7 complex (MCM complex) which is the replicative helicase essential for 'once per cell cycle' DNA replication initiation and elongation in eukaryotic cells. The active ATPase sites in the MCM2-7 ring are formed through the interaction surfaces of two neighboring subunits such that a critical structure of a conserved arginine finger motif is provided in trans relative to the ATP-binding site of the Walker A box of the adjacent subunit. The six ATPase active sites, however, are likely to contribute differentially to the complex helicase activity.</text>
</comment>
<comment type="similarity">
    <text evidence="2 12">Belongs to the MCM family.</text>
</comment>
<dbReference type="InterPro" id="IPR041562">
    <property type="entry name" value="MCM_lid"/>
</dbReference>
<evidence type="ECO:0000256" key="11">
    <source>
        <dbReference type="ARBA" id="ARBA00048432"/>
    </source>
</evidence>
<evidence type="ECO:0000313" key="16">
    <source>
        <dbReference type="Proteomes" id="UP001168821"/>
    </source>
</evidence>
<proteinExistence type="inferred from homology"/>
<keyword evidence="4 12" id="KW-0547">Nucleotide-binding</keyword>
<dbReference type="InterPro" id="IPR018525">
    <property type="entry name" value="MCM_CS"/>
</dbReference>
<dbReference type="PRINTS" id="PR01662">
    <property type="entry name" value="MCMPROTEIN6"/>
</dbReference>
<dbReference type="PANTHER" id="PTHR11630">
    <property type="entry name" value="DNA REPLICATION LICENSING FACTOR MCM FAMILY MEMBER"/>
    <property type="match status" value="1"/>
</dbReference>
<evidence type="ECO:0000256" key="8">
    <source>
        <dbReference type="ARBA" id="ARBA00023125"/>
    </source>
</evidence>